<dbReference type="InterPro" id="IPR004827">
    <property type="entry name" value="bZIP"/>
</dbReference>
<dbReference type="GO" id="GO:0003677">
    <property type="term" value="F:DNA binding"/>
    <property type="evidence" value="ECO:0007669"/>
    <property type="project" value="UniProtKB-KW"/>
</dbReference>
<evidence type="ECO:0000313" key="9">
    <source>
        <dbReference type="Proteomes" id="UP000245768"/>
    </source>
</evidence>
<proteinExistence type="predicted"/>
<dbReference type="InterPro" id="IPR051027">
    <property type="entry name" value="bZIP_transcription_factors"/>
</dbReference>
<feature type="compositionally biased region" description="Acidic residues" evidence="6">
    <location>
        <begin position="499"/>
        <end position="509"/>
    </location>
</feature>
<feature type="compositionally biased region" description="Low complexity" evidence="6">
    <location>
        <begin position="335"/>
        <end position="353"/>
    </location>
</feature>
<dbReference type="STRING" id="215250.A0A316YUU7"/>
<reference evidence="8 9" key="1">
    <citation type="journal article" date="2018" name="Mol. Biol. Evol.">
        <title>Broad Genomic Sampling Reveals a Smut Pathogenic Ancestry of the Fungal Clade Ustilaginomycotina.</title>
        <authorList>
            <person name="Kijpornyongpan T."/>
            <person name="Mondo S.J."/>
            <person name="Barry K."/>
            <person name="Sandor L."/>
            <person name="Lee J."/>
            <person name="Lipzen A."/>
            <person name="Pangilinan J."/>
            <person name="LaButti K."/>
            <person name="Hainaut M."/>
            <person name="Henrissat B."/>
            <person name="Grigoriev I.V."/>
            <person name="Spatafora J.W."/>
            <person name="Aime M.C."/>
        </authorList>
    </citation>
    <scope>NUCLEOTIDE SEQUENCE [LARGE SCALE GENOMIC DNA]</scope>
    <source>
        <strain evidence="8 9">MCA 4198</strain>
    </source>
</reference>
<dbReference type="FunFam" id="1.20.5.170:FF:000053">
    <property type="entry name" value="BZIP transcription factor AtfA"/>
    <property type="match status" value="1"/>
</dbReference>
<feature type="region of interest" description="Disordered" evidence="6">
    <location>
        <begin position="323"/>
        <end position="384"/>
    </location>
</feature>
<dbReference type="Gene3D" id="1.20.5.170">
    <property type="match status" value="1"/>
</dbReference>
<dbReference type="GeneID" id="37041895"/>
<keyword evidence="5" id="KW-0539">Nucleus</keyword>
<feature type="compositionally biased region" description="Low complexity" evidence="6">
    <location>
        <begin position="361"/>
        <end position="375"/>
    </location>
</feature>
<dbReference type="RefSeq" id="XP_025379646.1">
    <property type="nucleotide sequence ID" value="XM_025519979.1"/>
</dbReference>
<feature type="compositionally biased region" description="Polar residues" evidence="6">
    <location>
        <begin position="178"/>
        <end position="193"/>
    </location>
</feature>
<evidence type="ECO:0000313" key="8">
    <source>
        <dbReference type="EMBL" id="PWN92448.1"/>
    </source>
</evidence>
<evidence type="ECO:0000256" key="2">
    <source>
        <dbReference type="ARBA" id="ARBA00023015"/>
    </source>
</evidence>
<keyword evidence="9" id="KW-1185">Reference proteome</keyword>
<dbReference type="FunCoup" id="A0A316YUU7">
    <property type="interactions" value="51"/>
</dbReference>
<keyword evidence="4" id="KW-0804">Transcription</keyword>
<gene>
    <name evidence="8" type="ORF">FA10DRAFT_259627</name>
</gene>
<feature type="compositionally biased region" description="Polar residues" evidence="6">
    <location>
        <begin position="425"/>
        <end position="441"/>
    </location>
</feature>
<name>A0A316YUU7_9BASI</name>
<feature type="compositionally biased region" description="Low complexity" evidence="6">
    <location>
        <begin position="409"/>
        <end position="418"/>
    </location>
</feature>
<dbReference type="GO" id="GO:0005634">
    <property type="term" value="C:nucleus"/>
    <property type="evidence" value="ECO:0007669"/>
    <property type="project" value="UniProtKB-SubCell"/>
</dbReference>
<dbReference type="InParanoid" id="A0A316YUU7"/>
<feature type="compositionally biased region" description="Basic and acidic residues" evidence="6">
    <location>
        <begin position="18"/>
        <end position="36"/>
    </location>
</feature>
<dbReference type="GO" id="GO:0003700">
    <property type="term" value="F:DNA-binding transcription factor activity"/>
    <property type="evidence" value="ECO:0007669"/>
    <property type="project" value="InterPro"/>
</dbReference>
<feature type="domain" description="BZIP" evidence="7">
    <location>
        <begin position="522"/>
        <end position="585"/>
    </location>
</feature>
<dbReference type="SUPFAM" id="SSF57959">
    <property type="entry name" value="Leucine zipper domain"/>
    <property type="match status" value="1"/>
</dbReference>
<evidence type="ECO:0000256" key="1">
    <source>
        <dbReference type="ARBA" id="ARBA00004123"/>
    </source>
</evidence>
<feature type="compositionally biased region" description="Polar residues" evidence="6">
    <location>
        <begin position="201"/>
        <end position="218"/>
    </location>
</feature>
<dbReference type="SMART" id="SM00338">
    <property type="entry name" value="BRLZ"/>
    <property type="match status" value="1"/>
</dbReference>
<dbReference type="CDD" id="cd14687">
    <property type="entry name" value="bZIP_ATF2"/>
    <property type="match status" value="1"/>
</dbReference>
<dbReference type="EMBL" id="KZ819635">
    <property type="protein sequence ID" value="PWN92448.1"/>
    <property type="molecule type" value="Genomic_DNA"/>
</dbReference>
<evidence type="ECO:0000256" key="4">
    <source>
        <dbReference type="ARBA" id="ARBA00023163"/>
    </source>
</evidence>
<feature type="region of interest" description="Disordered" evidence="6">
    <location>
        <begin position="1"/>
        <end position="227"/>
    </location>
</feature>
<protein>
    <recommendedName>
        <fullName evidence="7">BZIP domain-containing protein</fullName>
    </recommendedName>
</protein>
<feature type="compositionally biased region" description="Low complexity" evidence="6">
    <location>
        <begin position="143"/>
        <end position="167"/>
    </location>
</feature>
<comment type="subcellular location">
    <subcellularLocation>
        <location evidence="1">Nucleus</location>
    </subcellularLocation>
</comment>
<dbReference type="Pfam" id="PF00170">
    <property type="entry name" value="bZIP_1"/>
    <property type="match status" value="1"/>
</dbReference>
<dbReference type="Pfam" id="PF11786">
    <property type="entry name" value="Aft1_HRA"/>
    <property type="match status" value="1"/>
</dbReference>
<feature type="compositionally biased region" description="Basic and acidic residues" evidence="6">
    <location>
        <begin position="724"/>
        <end position="734"/>
    </location>
</feature>
<dbReference type="PANTHER" id="PTHR19304">
    <property type="entry name" value="CYCLIC-AMP RESPONSE ELEMENT BINDING PROTEIN"/>
    <property type="match status" value="1"/>
</dbReference>
<feature type="compositionally biased region" description="Polar residues" evidence="6">
    <location>
        <begin position="56"/>
        <end position="66"/>
    </location>
</feature>
<evidence type="ECO:0000256" key="6">
    <source>
        <dbReference type="SAM" id="MobiDB-lite"/>
    </source>
</evidence>
<evidence type="ECO:0000256" key="3">
    <source>
        <dbReference type="ARBA" id="ARBA00023125"/>
    </source>
</evidence>
<dbReference type="OrthoDB" id="295274at2759"/>
<feature type="compositionally biased region" description="Gly residues" evidence="6">
    <location>
        <begin position="451"/>
        <end position="460"/>
    </location>
</feature>
<accession>A0A316YUU7</accession>
<dbReference type="AlphaFoldDB" id="A0A316YUU7"/>
<feature type="region of interest" description="Disordered" evidence="6">
    <location>
        <begin position="400"/>
        <end position="526"/>
    </location>
</feature>
<feature type="compositionally biased region" description="Polar residues" evidence="6">
    <location>
        <begin position="693"/>
        <end position="718"/>
    </location>
</feature>
<feature type="region of interest" description="Disordered" evidence="6">
    <location>
        <begin position="685"/>
        <end position="734"/>
    </location>
</feature>
<keyword evidence="2" id="KW-0805">Transcription regulation</keyword>
<sequence>MALQAKQPLHALEQRSNAIREPHTDHRPTPLPKRPDPTPISYSNRFSRDGNDDDSLPTSSNDSTATLRVAVDETQTKAGPSRPPARPSTRSSRHHLEHNPFEQSFSKPSDSPDGNVDDVEVDTPTKRRGAKGNNAKDGEKAGRASSVASTSTATAAAGAAPSKEGATTSDKAAGRGAGTSTPTGGKDAQTPSSKRVLPPVSSMTSPSANESGSNHYPWSNSFSSSLRSGPLSPAMLAGPQSSFDPSAFRTGFTPDLSTFKTGLTPLGATGASFPPPSPNTAAFLAMVTNSSGPGLSGATITPNTLSALSGNPMDNVANQNAAVTSQPGSNKQDDQQQQQQQQQSQQQQQQPSQARGTNDGQAQQPQGQQRQDAAANVKAENPAQTTQAASGLFLLSQAHQELAKREDAAAAAQAAAHALHGVQRPSDSQQQALYNSSQQPQHLGPNAAQHGGKGAAAGRGAGKRKKSEPKGAAGATGGAKKAKSAKSEQGGSVASMSGDDLDDDDDDDEARMSKGAGGIEDEEKRKNFLERNRQAALKCRQRKKAWLASLQAKVEYLQTDNEHLQGTVSALRNEIMFLKSQLMQTQRQLGPNVNGGNPNALLNGNNLNVNQAAAGAVAPGLGRNSMSGPVPISNGAPLGPGNVSAGMVANGLPMTSMSGVSGAPPSTMNLANVGAGQYQAHAVPRPTHIPGQYTHTGQPNPQQQLQSTNHARQTSGSHQAPAPTHDRRGEAQVA</sequence>
<evidence type="ECO:0000259" key="7">
    <source>
        <dbReference type="PROSITE" id="PS50217"/>
    </source>
</evidence>
<dbReference type="Proteomes" id="UP000245768">
    <property type="component" value="Unassembled WGS sequence"/>
</dbReference>
<dbReference type="InterPro" id="IPR046347">
    <property type="entry name" value="bZIP_sf"/>
</dbReference>
<evidence type="ECO:0000256" key="5">
    <source>
        <dbReference type="ARBA" id="ARBA00023242"/>
    </source>
</evidence>
<organism evidence="8 9">
    <name type="scientific">Acaromyces ingoldii</name>
    <dbReference type="NCBI Taxonomy" id="215250"/>
    <lineage>
        <taxon>Eukaryota</taxon>
        <taxon>Fungi</taxon>
        <taxon>Dikarya</taxon>
        <taxon>Basidiomycota</taxon>
        <taxon>Ustilaginomycotina</taxon>
        <taxon>Exobasidiomycetes</taxon>
        <taxon>Exobasidiales</taxon>
        <taxon>Cryptobasidiaceae</taxon>
        <taxon>Acaromyces</taxon>
    </lineage>
</organism>
<dbReference type="InterPro" id="IPR021755">
    <property type="entry name" value="TF_Aft1_HRA"/>
</dbReference>
<keyword evidence="3" id="KW-0238">DNA-binding</keyword>
<dbReference type="PROSITE" id="PS50217">
    <property type="entry name" value="BZIP"/>
    <property type="match status" value="1"/>
</dbReference>